<dbReference type="GO" id="GO:0004674">
    <property type="term" value="F:protein serine/threonine kinase activity"/>
    <property type="evidence" value="ECO:0007669"/>
    <property type="project" value="UniProtKB-KW"/>
</dbReference>
<evidence type="ECO:0000259" key="7">
    <source>
        <dbReference type="PROSITE" id="PS50011"/>
    </source>
</evidence>
<dbReference type="PROSITE" id="PS00108">
    <property type="entry name" value="PROTEIN_KINASE_ST"/>
    <property type="match status" value="1"/>
</dbReference>
<evidence type="ECO:0000256" key="5">
    <source>
        <dbReference type="ARBA" id="ARBA00022840"/>
    </source>
</evidence>
<dbReference type="InterPro" id="IPR011009">
    <property type="entry name" value="Kinase-like_dom_sf"/>
</dbReference>
<keyword evidence="4" id="KW-0418">Kinase</keyword>
<evidence type="ECO:0000256" key="3">
    <source>
        <dbReference type="ARBA" id="ARBA00022741"/>
    </source>
</evidence>
<keyword evidence="5" id="KW-0067">ATP-binding</keyword>
<keyword evidence="3" id="KW-0547">Nucleotide-binding</keyword>
<feature type="domain" description="Protein kinase" evidence="7">
    <location>
        <begin position="1"/>
        <end position="222"/>
    </location>
</feature>
<reference evidence="8 9" key="1">
    <citation type="submission" date="2023-10" db="EMBL/GenBank/DDBJ databases">
        <title>Genomes of two closely related lineages of the louse Polyplax serrata with different host specificities.</title>
        <authorList>
            <person name="Martinu J."/>
            <person name="Tarabai H."/>
            <person name="Stefka J."/>
            <person name="Hypsa V."/>
        </authorList>
    </citation>
    <scope>NUCLEOTIDE SEQUENCE [LARGE SCALE GENOMIC DNA]</scope>
    <source>
        <strain evidence="8">HR10_N</strain>
    </source>
</reference>
<dbReference type="EMBL" id="JAWJWE010000001">
    <property type="protein sequence ID" value="KAK6645040.1"/>
    <property type="molecule type" value="Genomic_DNA"/>
</dbReference>
<evidence type="ECO:0000256" key="4">
    <source>
        <dbReference type="ARBA" id="ARBA00022777"/>
    </source>
</evidence>
<dbReference type="Pfam" id="PF00069">
    <property type="entry name" value="Pkinase"/>
    <property type="match status" value="1"/>
</dbReference>
<comment type="caution">
    <text evidence="8">The sequence shown here is derived from an EMBL/GenBank/DDBJ whole genome shotgun (WGS) entry which is preliminary data.</text>
</comment>
<dbReference type="SMART" id="SM00220">
    <property type="entry name" value="S_TKc"/>
    <property type="match status" value="1"/>
</dbReference>
<organism evidence="8 9">
    <name type="scientific">Polyplax serrata</name>
    <name type="common">Common mouse louse</name>
    <dbReference type="NCBI Taxonomy" id="468196"/>
    <lineage>
        <taxon>Eukaryota</taxon>
        <taxon>Metazoa</taxon>
        <taxon>Ecdysozoa</taxon>
        <taxon>Arthropoda</taxon>
        <taxon>Hexapoda</taxon>
        <taxon>Insecta</taxon>
        <taxon>Pterygota</taxon>
        <taxon>Neoptera</taxon>
        <taxon>Paraneoptera</taxon>
        <taxon>Psocodea</taxon>
        <taxon>Troctomorpha</taxon>
        <taxon>Phthiraptera</taxon>
        <taxon>Anoplura</taxon>
        <taxon>Polyplacidae</taxon>
        <taxon>Polyplax</taxon>
    </lineage>
</organism>
<name>A0AAN8XQF8_POLSC</name>
<dbReference type="PANTHER" id="PTHR24347">
    <property type="entry name" value="SERINE/THREONINE-PROTEIN KINASE"/>
    <property type="match status" value="1"/>
</dbReference>
<feature type="region of interest" description="Disordered" evidence="6">
    <location>
        <begin position="267"/>
        <end position="289"/>
    </location>
</feature>
<evidence type="ECO:0000256" key="6">
    <source>
        <dbReference type="SAM" id="MobiDB-lite"/>
    </source>
</evidence>
<dbReference type="Gene3D" id="1.10.510.10">
    <property type="entry name" value="Transferase(Phosphotransferase) domain 1"/>
    <property type="match status" value="1"/>
</dbReference>
<gene>
    <name evidence="8" type="ORF">RUM43_001316</name>
</gene>
<dbReference type="Proteomes" id="UP001372834">
    <property type="component" value="Unassembled WGS sequence"/>
</dbReference>
<evidence type="ECO:0000256" key="2">
    <source>
        <dbReference type="ARBA" id="ARBA00022679"/>
    </source>
</evidence>
<accession>A0AAN8XQF8</accession>
<evidence type="ECO:0000313" key="8">
    <source>
        <dbReference type="EMBL" id="KAK6645040.1"/>
    </source>
</evidence>
<evidence type="ECO:0000256" key="1">
    <source>
        <dbReference type="ARBA" id="ARBA00022527"/>
    </source>
</evidence>
<evidence type="ECO:0000313" key="9">
    <source>
        <dbReference type="Proteomes" id="UP001372834"/>
    </source>
</evidence>
<dbReference type="AlphaFoldDB" id="A0AAN8XQF8"/>
<proteinExistence type="predicted"/>
<dbReference type="FunFam" id="1.10.510.10:FF:000026">
    <property type="entry name" value="Calcium/calmodulin-dependent protein kinase type 1"/>
    <property type="match status" value="1"/>
</dbReference>
<dbReference type="SUPFAM" id="SSF56112">
    <property type="entry name" value="Protein kinase-like (PK-like)"/>
    <property type="match status" value="1"/>
</dbReference>
<keyword evidence="2" id="KW-0808">Transferase</keyword>
<dbReference type="GO" id="GO:0005524">
    <property type="term" value="F:ATP binding"/>
    <property type="evidence" value="ECO:0007669"/>
    <property type="project" value="UniProtKB-KW"/>
</dbReference>
<protein>
    <recommendedName>
        <fullName evidence="7">Protein kinase domain-containing protein</fullName>
    </recommendedName>
</protein>
<dbReference type="InterPro" id="IPR008271">
    <property type="entry name" value="Ser/Thr_kinase_AS"/>
</dbReference>
<keyword evidence="1" id="KW-0723">Serine/threonine-protein kinase</keyword>
<sequence>MAKGREHNFISFTVLLRIMDLDTENHKQVEGGLYDTDMPPKVNNISGGKAHACKGYESSYTEKDASDLIRQVMEAVDYMHEQGVIHRDLKPENLLYYSQHPDSKIMISDFGLSKMEDSGIMATACGTPGYVAPEVLAQKPYGKAVDVWSLGVISYILLCGYPPFYDENDANLFAQILKGEFEFDSPYWDEISDSAKDFIRNLMCVDVDKRYTCKQALAHPWISGNAASNRNIHGTVSEQLKKNFAKSRWKQAYHAATVIRQMQRMALNSSSGGSKSPQPTRNSSNSEAK</sequence>
<dbReference type="InterPro" id="IPR000719">
    <property type="entry name" value="Prot_kinase_dom"/>
</dbReference>
<dbReference type="PROSITE" id="PS50011">
    <property type="entry name" value="PROTEIN_KINASE_DOM"/>
    <property type="match status" value="1"/>
</dbReference>